<dbReference type="RefSeq" id="XP_025486282.1">
    <property type="nucleotide sequence ID" value="XM_025636583.1"/>
</dbReference>
<name>A0A319D7Z7_9EURO</name>
<dbReference type="EMBL" id="KZ821768">
    <property type="protein sequence ID" value="PYH76082.1"/>
    <property type="molecule type" value="Genomic_DNA"/>
</dbReference>
<protein>
    <submittedName>
        <fullName evidence="2">Uncharacterized protein</fullName>
    </submittedName>
</protein>
<evidence type="ECO:0000313" key="3">
    <source>
        <dbReference type="Proteomes" id="UP000248340"/>
    </source>
</evidence>
<organism evidence="2 3">
    <name type="scientific">Aspergillus uvarum CBS 121591</name>
    <dbReference type="NCBI Taxonomy" id="1448315"/>
    <lineage>
        <taxon>Eukaryota</taxon>
        <taxon>Fungi</taxon>
        <taxon>Dikarya</taxon>
        <taxon>Ascomycota</taxon>
        <taxon>Pezizomycotina</taxon>
        <taxon>Eurotiomycetes</taxon>
        <taxon>Eurotiomycetidae</taxon>
        <taxon>Eurotiales</taxon>
        <taxon>Aspergillaceae</taxon>
        <taxon>Aspergillus</taxon>
        <taxon>Aspergillus subgen. Circumdati</taxon>
    </lineage>
</organism>
<evidence type="ECO:0000256" key="1">
    <source>
        <dbReference type="SAM" id="MobiDB-lite"/>
    </source>
</evidence>
<gene>
    <name evidence="2" type="ORF">BO82DRAFT_359457</name>
</gene>
<proteinExistence type="predicted"/>
<keyword evidence="3" id="KW-1185">Reference proteome</keyword>
<reference evidence="2 3" key="1">
    <citation type="submission" date="2016-12" db="EMBL/GenBank/DDBJ databases">
        <title>The genomes of Aspergillus section Nigri reveals drivers in fungal speciation.</title>
        <authorList>
            <consortium name="DOE Joint Genome Institute"/>
            <person name="Vesth T.C."/>
            <person name="Nybo J."/>
            <person name="Theobald S."/>
            <person name="Brandl J."/>
            <person name="Frisvad J.C."/>
            <person name="Nielsen K.F."/>
            <person name="Lyhne E.K."/>
            <person name="Kogle M.E."/>
            <person name="Kuo A."/>
            <person name="Riley R."/>
            <person name="Clum A."/>
            <person name="Nolan M."/>
            <person name="Lipzen A."/>
            <person name="Salamov A."/>
            <person name="Henrissat B."/>
            <person name="Wiebenga A."/>
            <person name="De Vries R.P."/>
            <person name="Grigoriev I.V."/>
            <person name="Mortensen U.H."/>
            <person name="Andersen M.R."/>
            <person name="Baker S.E."/>
        </authorList>
    </citation>
    <scope>NUCLEOTIDE SEQUENCE [LARGE SCALE GENOMIC DNA]</scope>
    <source>
        <strain evidence="2 3">CBS 121591</strain>
    </source>
</reference>
<evidence type="ECO:0000313" key="2">
    <source>
        <dbReference type="EMBL" id="PYH76082.1"/>
    </source>
</evidence>
<dbReference type="OrthoDB" id="4501829at2759"/>
<dbReference type="GeneID" id="37139324"/>
<sequence length="53" mass="5754">MTDDESLPHAKTKGRGDPAMKLTCQEPPRNILAISLARTTRVISFDQGVIGCL</sequence>
<accession>A0A319D7Z7</accession>
<feature type="region of interest" description="Disordered" evidence="1">
    <location>
        <begin position="1"/>
        <end position="23"/>
    </location>
</feature>
<dbReference type="VEuPathDB" id="FungiDB:BO82DRAFT_359457"/>
<dbReference type="AlphaFoldDB" id="A0A319D7Z7"/>
<dbReference type="Proteomes" id="UP000248340">
    <property type="component" value="Unassembled WGS sequence"/>
</dbReference>